<evidence type="ECO:0000313" key="2">
    <source>
        <dbReference type="EMBL" id="TWT92335.1"/>
    </source>
</evidence>
<name>A0A5C5ZZ12_9BACT</name>
<evidence type="ECO:0000256" key="1">
    <source>
        <dbReference type="SAM" id="MobiDB-lite"/>
    </source>
</evidence>
<dbReference type="EMBL" id="SJPN01000011">
    <property type="protein sequence ID" value="TWT92335.1"/>
    <property type="molecule type" value="Genomic_DNA"/>
</dbReference>
<proteinExistence type="predicted"/>
<reference evidence="2 3" key="1">
    <citation type="submission" date="2019-02" db="EMBL/GenBank/DDBJ databases">
        <title>Deep-cultivation of Planctomycetes and their phenomic and genomic characterization uncovers novel biology.</title>
        <authorList>
            <person name="Wiegand S."/>
            <person name="Jogler M."/>
            <person name="Boedeker C."/>
            <person name="Pinto D."/>
            <person name="Vollmers J."/>
            <person name="Rivas-Marin E."/>
            <person name="Kohn T."/>
            <person name="Peeters S.H."/>
            <person name="Heuer A."/>
            <person name="Rast P."/>
            <person name="Oberbeckmann S."/>
            <person name="Bunk B."/>
            <person name="Jeske O."/>
            <person name="Meyerdierks A."/>
            <person name="Storesund J.E."/>
            <person name="Kallscheuer N."/>
            <person name="Luecker S."/>
            <person name="Lage O.M."/>
            <person name="Pohl T."/>
            <person name="Merkel B.J."/>
            <person name="Hornburger P."/>
            <person name="Mueller R.-W."/>
            <person name="Bruemmer F."/>
            <person name="Labrenz M."/>
            <person name="Spormann A.M."/>
            <person name="Op Den Camp H."/>
            <person name="Overmann J."/>
            <person name="Amann R."/>
            <person name="Jetten M.S.M."/>
            <person name="Mascher T."/>
            <person name="Medema M.H."/>
            <person name="Devos D.P."/>
            <person name="Kaster A.-K."/>
            <person name="Ovreas L."/>
            <person name="Rohde M."/>
            <person name="Galperin M.Y."/>
            <person name="Jogler C."/>
        </authorList>
    </citation>
    <scope>NUCLEOTIDE SEQUENCE [LARGE SCALE GENOMIC DNA]</scope>
    <source>
        <strain evidence="2 3">Pla52n</strain>
    </source>
</reference>
<organism evidence="2 3">
    <name type="scientific">Stieleria varia</name>
    <dbReference type="NCBI Taxonomy" id="2528005"/>
    <lineage>
        <taxon>Bacteria</taxon>
        <taxon>Pseudomonadati</taxon>
        <taxon>Planctomycetota</taxon>
        <taxon>Planctomycetia</taxon>
        <taxon>Pirellulales</taxon>
        <taxon>Pirellulaceae</taxon>
        <taxon>Stieleria</taxon>
    </lineage>
</organism>
<sequence>MTWSVIGESDRIGSRRVSKIKDLTETLDLKAKCRFVGVIIFDHHRRLSNPQPRGNESDGESIRATAAGNRRAGLRRHRKIRRIRSQNLNSRICTQVQHRGAEVLDHKALRNGIHGNLSGTKIGSIDNGWRAVVIDNQYFLTSHGDFRLSTAGSDCGDGKSVNAFVAVTVLNRDVCGPQP</sequence>
<gene>
    <name evidence="2" type="ORF">Pla52n_62090</name>
</gene>
<evidence type="ECO:0000313" key="3">
    <source>
        <dbReference type="Proteomes" id="UP000320176"/>
    </source>
</evidence>
<protein>
    <submittedName>
        <fullName evidence="2">Uncharacterized protein</fullName>
    </submittedName>
</protein>
<dbReference type="AlphaFoldDB" id="A0A5C5ZZ12"/>
<keyword evidence="3" id="KW-1185">Reference proteome</keyword>
<feature type="region of interest" description="Disordered" evidence="1">
    <location>
        <begin position="46"/>
        <end position="73"/>
    </location>
</feature>
<dbReference type="Proteomes" id="UP000320176">
    <property type="component" value="Unassembled WGS sequence"/>
</dbReference>
<accession>A0A5C5ZZ12</accession>
<comment type="caution">
    <text evidence="2">The sequence shown here is derived from an EMBL/GenBank/DDBJ whole genome shotgun (WGS) entry which is preliminary data.</text>
</comment>